<sequence>MKVADAIKTFRDQQADARFLRFGIAGSLLLNMGLGFALIMQPETVVLVPPYTYDEIRFVEGKANQEYYRSWAWSNAMLLGNLDPSNVEFVRGELQRIASTRLYSEIEAKISAEMENISRDKAVIQFSPRTITYDPNLDLYFVSGRQTLGGPAGKAIGAKQITYEMGFRTVRNRIFLDEFRVYDGAPLTNDIRQDRLRQIEEQRLDAEREAEARKS</sequence>
<dbReference type="Proteomes" id="UP000249185">
    <property type="component" value="Unassembled WGS sequence"/>
</dbReference>
<dbReference type="AlphaFoldDB" id="A0A2W5N5S3"/>
<dbReference type="Pfam" id="PF05309">
    <property type="entry name" value="TraE"/>
    <property type="match status" value="1"/>
</dbReference>
<organism evidence="2 3">
    <name type="scientific">Rhodovulum sulfidophilum</name>
    <name type="common">Rhodobacter sulfidophilus</name>
    <dbReference type="NCBI Taxonomy" id="35806"/>
    <lineage>
        <taxon>Bacteria</taxon>
        <taxon>Pseudomonadati</taxon>
        <taxon>Pseudomonadota</taxon>
        <taxon>Alphaproteobacteria</taxon>
        <taxon>Rhodobacterales</taxon>
        <taxon>Paracoccaceae</taxon>
        <taxon>Rhodovulum</taxon>
    </lineage>
</organism>
<proteinExistence type="predicted"/>
<keyword evidence="1" id="KW-0812">Transmembrane</keyword>
<keyword evidence="1" id="KW-0472">Membrane</keyword>
<protein>
    <submittedName>
        <fullName evidence="2">Uncharacterized protein</fullName>
    </submittedName>
</protein>
<accession>A0A2W5N5S3</accession>
<reference evidence="2 3" key="1">
    <citation type="submission" date="2017-08" db="EMBL/GenBank/DDBJ databases">
        <title>Infants hospitalized years apart are colonized by the same room-sourced microbial strains.</title>
        <authorList>
            <person name="Brooks B."/>
            <person name="Olm M.R."/>
            <person name="Firek B.A."/>
            <person name="Baker R."/>
            <person name="Thomas B.C."/>
            <person name="Morowitz M.J."/>
            <person name="Banfield J.F."/>
        </authorList>
    </citation>
    <scope>NUCLEOTIDE SEQUENCE [LARGE SCALE GENOMIC DNA]</scope>
    <source>
        <strain evidence="2">S2_005_002_R2_34</strain>
    </source>
</reference>
<evidence type="ECO:0000313" key="3">
    <source>
        <dbReference type="Proteomes" id="UP000249185"/>
    </source>
</evidence>
<dbReference type="InterPro" id="IPR007973">
    <property type="entry name" value="Pilus_assembly_TraE"/>
</dbReference>
<comment type="caution">
    <text evidence="2">The sequence shown here is derived from an EMBL/GenBank/DDBJ whole genome shotgun (WGS) entry which is preliminary data.</text>
</comment>
<evidence type="ECO:0000313" key="2">
    <source>
        <dbReference type="EMBL" id="PZQ48812.1"/>
    </source>
</evidence>
<dbReference type="EMBL" id="QFPW01000010">
    <property type="protein sequence ID" value="PZQ48812.1"/>
    <property type="molecule type" value="Genomic_DNA"/>
</dbReference>
<keyword evidence="1" id="KW-1133">Transmembrane helix</keyword>
<evidence type="ECO:0000256" key="1">
    <source>
        <dbReference type="SAM" id="Phobius"/>
    </source>
</evidence>
<feature type="transmembrane region" description="Helical" evidence="1">
    <location>
        <begin position="20"/>
        <end position="40"/>
    </location>
</feature>
<gene>
    <name evidence="2" type="ORF">DI556_13435</name>
</gene>
<name>A0A2W5N5S3_RHOSU</name>